<evidence type="ECO:0000259" key="5">
    <source>
        <dbReference type="PROSITE" id="PS50043"/>
    </source>
</evidence>
<accession>A0ABV7AHX5</accession>
<keyword evidence="3" id="KW-0804">Transcription</keyword>
<dbReference type="Proteomes" id="UP001595443">
    <property type="component" value="Unassembled WGS sequence"/>
</dbReference>
<protein>
    <submittedName>
        <fullName evidence="6">Response regulator transcription factor</fullName>
    </submittedName>
</protein>
<evidence type="ECO:0000256" key="2">
    <source>
        <dbReference type="ARBA" id="ARBA00023125"/>
    </source>
</evidence>
<dbReference type="CDD" id="cd06170">
    <property type="entry name" value="LuxR_C_like"/>
    <property type="match status" value="1"/>
</dbReference>
<dbReference type="InterPro" id="IPR000792">
    <property type="entry name" value="Tscrpt_reg_LuxR_C"/>
</dbReference>
<evidence type="ECO:0000256" key="3">
    <source>
        <dbReference type="ARBA" id="ARBA00023163"/>
    </source>
</evidence>
<keyword evidence="1" id="KW-0805">Transcription regulation</keyword>
<dbReference type="Pfam" id="PF00196">
    <property type="entry name" value="GerE"/>
    <property type="match status" value="1"/>
</dbReference>
<feature type="domain" description="HTH luxR-type" evidence="5">
    <location>
        <begin position="1"/>
        <end position="61"/>
    </location>
</feature>
<evidence type="ECO:0000256" key="1">
    <source>
        <dbReference type="ARBA" id="ARBA00023015"/>
    </source>
</evidence>
<dbReference type="InterPro" id="IPR016032">
    <property type="entry name" value="Sig_transdc_resp-reg_C-effctor"/>
</dbReference>
<comment type="caution">
    <text evidence="6">The sequence shown here is derived from an EMBL/GenBank/DDBJ whole genome shotgun (WGS) entry which is preliminary data.</text>
</comment>
<dbReference type="Gene3D" id="1.10.10.10">
    <property type="entry name" value="Winged helix-like DNA-binding domain superfamily/Winged helix DNA-binding domain"/>
    <property type="match status" value="1"/>
</dbReference>
<dbReference type="PANTHER" id="PTHR44688">
    <property type="entry name" value="DNA-BINDING TRANSCRIPTIONAL ACTIVATOR DEVR_DOSR"/>
    <property type="match status" value="1"/>
</dbReference>
<keyword evidence="2" id="KW-0238">DNA-binding</keyword>
<dbReference type="EMBL" id="JBHRSK010000007">
    <property type="protein sequence ID" value="MFC2968698.1"/>
    <property type="molecule type" value="Genomic_DNA"/>
</dbReference>
<feature type="region of interest" description="Disordered" evidence="4">
    <location>
        <begin position="72"/>
        <end position="91"/>
    </location>
</feature>
<dbReference type="PANTHER" id="PTHR44688:SF16">
    <property type="entry name" value="DNA-BINDING TRANSCRIPTIONAL ACTIVATOR DEVR_DOSR"/>
    <property type="match status" value="1"/>
</dbReference>
<evidence type="ECO:0000313" key="7">
    <source>
        <dbReference type="Proteomes" id="UP001595443"/>
    </source>
</evidence>
<feature type="compositionally biased region" description="Basic and acidic residues" evidence="4">
    <location>
        <begin position="74"/>
        <end position="91"/>
    </location>
</feature>
<reference evidence="7" key="1">
    <citation type="journal article" date="2019" name="Int. J. Syst. Evol. Microbiol.">
        <title>The Global Catalogue of Microorganisms (GCM) 10K type strain sequencing project: providing services to taxonomists for standard genome sequencing and annotation.</title>
        <authorList>
            <consortium name="The Broad Institute Genomics Platform"/>
            <consortium name="The Broad Institute Genome Sequencing Center for Infectious Disease"/>
            <person name="Wu L."/>
            <person name="Ma J."/>
        </authorList>
    </citation>
    <scope>NUCLEOTIDE SEQUENCE [LARGE SCALE GENOMIC DNA]</scope>
    <source>
        <strain evidence="7">KCTC 62192</strain>
    </source>
</reference>
<evidence type="ECO:0000313" key="6">
    <source>
        <dbReference type="EMBL" id="MFC2968698.1"/>
    </source>
</evidence>
<dbReference type="SUPFAM" id="SSF46894">
    <property type="entry name" value="C-terminal effector domain of the bipartite response regulators"/>
    <property type="match status" value="1"/>
</dbReference>
<dbReference type="PRINTS" id="PR00038">
    <property type="entry name" value="HTHLUXR"/>
</dbReference>
<dbReference type="RefSeq" id="WP_377833394.1">
    <property type="nucleotide sequence ID" value="NZ_JBHRSK010000007.1"/>
</dbReference>
<sequence>MELTDRESVILGHLCAGHPNKMIARSLKISDATVKVHLRTVFRKIGVSNRTQAALWASRHLDPALVANCPDSLSRTEEPYEDTVGRQRRES</sequence>
<proteinExistence type="predicted"/>
<dbReference type="PROSITE" id="PS50043">
    <property type="entry name" value="HTH_LUXR_2"/>
    <property type="match status" value="1"/>
</dbReference>
<organism evidence="6 7">
    <name type="scientific">Acidimangrovimonas pyrenivorans</name>
    <dbReference type="NCBI Taxonomy" id="2030798"/>
    <lineage>
        <taxon>Bacteria</taxon>
        <taxon>Pseudomonadati</taxon>
        <taxon>Pseudomonadota</taxon>
        <taxon>Alphaproteobacteria</taxon>
        <taxon>Rhodobacterales</taxon>
        <taxon>Paracoccaceae</taxon>
        <taxon>Acidimangrovimonas</taxon>
    </lineage>
</organism>
<gene>
    <name evidence="6" type="ORF">ACFOES_11390</name>
</gene>
<evidence type="ECO:0000256" key="4">
    <source>
        <dbReference type="SAM" id="MobiDB-lite"/>
    </source>
</evidence>
<dbReference type="SMART" id="SM00421">
    <property type="entry name" value="HTH_LUXR"/>
    <property type="match status" value="1"/>
</dbReference>
<keyword evidence="7" id="KW-1185">Reference proteome</keyword>
<dbReference type="InterPro" id="IPR036388">
    <property type="entry name" value="WH-like_DNA-bd_sf"/>
</dbReference>
<name>A0ABV7AHX5_9RHOB</name>